<dbReference type="EMBL" id="MCFJ01000013">
    <property type="protein sequence ID" value="ORY59771.1"/>
    <property type="molecule type" value="Genomic_DNA"/>
</dbReference>
<sequence length="177" mass="19255">MALDRGKEGERGRQDLLTGEEKGRGGQYAIVKTNIYKIHNCFDALGFGHQILAGDVARVYIAHHVTVVPGSTAWISVVAIVSVDGVNECLIEFYKGTAGGKTVETSAKVRREKVLKIVNSTSIENSSVLQGLIFVLRSRKDFSGFCEVWKGAQRPEDIWLASLGNTGGDKTNDSENL</sequence>
<name>A0A1Y2DKN9_9PEZI</name>
<accession>A0A1Y2DKN9</accession>
<dbReference type="STRING" id="1141098.A0A1Y2DKN9"/>
<dbReference type="AlphaFoldDB" id="A0A1Y2DKN9"/>
<dbReference type="Proteomes" id="UP000193689">
    <property type="component" value="Unassembled WGS sequence"/>
</dbReference>
<proteinExistence type="predicted"/>
<reference evidence="1 2" key="1">
    <citation type="submission" date="2016-07" db="EMBL/GenBank/DDBJ databases">
        <title>Pervasive Adenine N6-methylation of Active Genes in Fungi.</title>
        <authorList>
            <consortium name="DOE Joint Genome Institute"/>
            <person name="Mondo S.J."/>
            <person name="Dannebaum R.O."/>
            <person name="Kuo R.C."/>
            <person name="Labutti K."/>
            <person name="Haridas S."/>
            <person name="Kuo A."/>
            <person name="Salamov A."/>
            <person name="Ahrendt S.R."/>
            <person name="Lipzen A."/>
            <person name="Sullivan W."/>
            <person name="Andreopoulos W.B."/>
            <person name="Clum A."/>
            <person name="Lindquist E."/>
            <person name="Daum C."/>
            <person name="Ramamoorthy G.K."/>
            <person name="Gryganskyi A."/>
            <person name="Culley D."/>
            <person name="Magnuson J.K."/>
            <person name="James T.Y."/>
            <person name="O'Malley M.A."/>
            <person name="Stajich J.E."/>
            <person name="Spatafora J.W."/>
            <person name="Visel A."/>
            <person name="Grigoriev I.V."/>
        </authorList>
    </citation>
    <scope>NUCLEOTIDE SEQUENCE [LARGE SCALE GENOMIC DNA]</scope>
    <source>
        <strain evidence="1 2">CBS 129021</strain>
    </source>
</reference>
<evidence type="ECO:0000313" key="1">
    <source>
        <dbReference type="EMBL" id="ORY59771.1"/>
    </source>
</evidence>
<dbReference type="GeneID" id="63774951"/>
<comment type="caution">
    <text evidence="1">The sequence shown here is derived from an EMBL/GenBank/DDBJ whole genome shotgun (WGS) entry which is preliminary data.</text>
</comment>
<dbReference type="RefSeq" id="XP_040712345.1">
    <property type="nucleotide sequence ID" value="XM_040858739.1"/>
</dbReference>
<dbReference type="InParanoid" id="A0A1Y2DKN9"/>
<keyword evidence="2" id="KW-1185">Reference proteome</keyword>
<protein>
    <submittedName>
        <fullName evidence="1">Uncharacterized protein</fullName>
    </submittedName>
</protein>
<evidence type="ECO:0000313" key="2">
    <source>
        <dbReference type="Proteomes" id="UP000193689"/>
    </source>
</evidence>
<gene>
    <name evidence="1" type="ORF">BCR38DRAFT_412764</name>
</gene>
<organism evidence="1 2">
    <name type="scientific">Pseudomassariella vexata</name>
    <dbReference type="NCBI Taxonomy" id="1141098"/>
    <lineage>
        <taxon>Eukaryota</taxon>
        <taxon>Fungi</taxon>
        <taxon>Dikarya</taxon>
        <taxon>Ascomycota</taxon>
        <taxon>Pezizomycotina</taxon>
        <taxon>Sordariomycetes</taxon>
        <taxon>Xylariomycetidae</taxon>
        <taxon>Amphisphaeriales</taxon>
        <taxon>Pseudomassariaceae</taxon>
        <taxon>Pseudomassariella</taxon>
    </lineage>
</organism>